<comment type="caution">
    <text evidence="1">The sequence shown here is derived from an EMBL/GenBank/DDBJ whole genome shotgun (WGS) entry which is preliminary data.</text>
</comment>
<gene>
    <name evidence="1" type="ORF">K7432_011857</name>
</gene>
<keyword evidence="2" id="KW-1185">Reference proteome</keyword>
<name>A0ABR2VTB9_9FUNG</name>
<accession>A0ABR2VTB9</accession>
<evidence type="ECO:0000313" key="1">
    <source>
        <dbReference type="EMBL" id="KAK9701142.1"/>
    </source>
</evidence>
<protein>
    <submittedName>
        <fullName evidence="1">Uncharacterized protein</fullName>
    </submittedName>
</protein>
<organism evidence="1 2">
    <name type="scientific">Basidiobolus ranarum</name>
    <dbReference type="NCBI Taxonomy" id="34480"/>
    <lineage>
        <taxon>Eukaryota</taxon>
        <taxon>Fungi</taxon>
        <taxon>Fungi incertae sedis</taxon>
        <taxon>Zoopagomycota</taxon>
        <taxon>Entomophthoromycotina</taxon>
        <taxon>Basidiobolomycetes</taxon>
        <taxon>Basidiobolales</taxon>
        <taxon>Basidiobolaceae</taxon>
        <taxon>Basidiobolus</taxon>
    </lineage>
</organism>
<dbReference type="EMBL" id="JASJQH010007842">
    <property type="protein sequence ID" value="KAK9701142.1"/>
    <property type="molecule type" value="Genomic_DNA"/>
</dbReference>
<evidence type="ECO:0000313" key="2">
    <source>
        <dbReference type="Proteomes" id="UP001479436"/>
    </source>
</evidence>
<reference evidence="1 2" key="1">
    <citation type="submission" date="2023-04" db="EMBL/GenBank/DDBJ databases">
        <title>Genome of Basidiobolus ranarum AG-B5.</title>
        <authorList>
            <person name="Stajich J.E."/>
            <person name="Carter-House D."/>
            <person name="Gryganskyi A."/>
        </authorList>
    </citation>
    <scope>NUCLEOTIDE SEQUENCE [LARGE SCALE GENOMIC DNA]</scope>
    <source>
        <strain evidence="1 2">AG-B5</strain>
    </source>
</reference>
<proteinExistence type="predicted"/>
<sequence length="65" mass="6942">MKVNKLLDNLKSAMLLKNCTYATLCIVTVFGSVQAIGIPINRPNESKGLTPAVDNNLSIPQDAPS</sequence>
<dbReference type="Proteomes" id="UP001479436">
    <property type="component" value="Unassembled WGS sequence"/>
</dbReference>